<protein>
    <recommendedName>
        <fullName evidence="3">DUF2262 domain-containing protein</fullName>
    </recommendedName>
</protein>
<organism evidence="1 2">
    <name type="scientific">Bacteroides salyersiae</name>
    <dbReference type="NCBI Taxonomy" id="291644"/>
    <lineage>
        <taxon>Bacteria</taxon>
        <taxon>Pseudomonadati</taxon>
        <taxon>Bacteroidota</taxon>
        <taxon>Bacteroidia</taxon>
        <taxon>Bacteroidales</taxon>
        <taxon>Bacteroidaceae</taxon>
        <taxon>Bacteroides</taxon>
    </lineage>
</organism>
<reference evidence="1 2" key="1">
    <citation type="journal article" date="2019" name="Nat. Med.">
        <title>A library of human gut bacterial isolates paired with longitudinal multiomics data enables mechanistic microbiome research.</title>
        <authorList>
            <person name="Poyet M."/>
            <person name="Groussin M."/>
            <person name="Gibbons S.M."/>
            <person name="Avila-Pacheco J."/>
            <person name="Jiang X."/>
            <person name="Kearney S.M."/>
            <person name="Perrotta A.R."/>
            <person name="Berdy B."/>
            <person name="Zhao S."/>
            <person name="Lieberman T.D."/>
            <person name="Swanson P.K."/>
            <person name="Smith M."/>
            <person name="Roesemann S."/>
            <person name="Alexander J.E."/>
            <person name="Rich S.A."/>
            <person name="Livny J."/>
            <person name="Vlamakis H."/>
            <person name="Clish C."/>
            <person name="Bullock K."/>
            <person name="Deik A."/>
            <person name="Scott J."/>
            <person name="Pierce K.A."/>
            <person name="Xavier R.J."/>
            <person name="Alm E.J."/>
        </authorList>
    </citation>
    <scope>NUCLEOTIDE SEQUENCE [LARGE SCALE GENOMIC DNA]</scope>
    <source>
        <strain evidence="1 2">BIOML-A10</strain>
    </source>
</reference>
<dbReference type="AlphaFoldDB" id="A0A7J4XLR9"/>
<proteinExistence type="predicted"/>
<evidence type="ECO:0000313" key="2">
    <source>
        <dbReference type="Proteomes" id="UP000422221"/>
    </source>
</evidence>
<dbReference type="EMBL" id="VWMK01000004">
    <property type="protein sequence ID" value="KAA3767898.1"/>
    <property type="molecule type" value="Genomic_DNA"/>
</dbReference>
<evidence type="ECO:0008006" key="3">
    <source>
        <dbReference type="Google" id="ProtNLM"/>
    </source>
</evidence>
<evidence type="ECO:0000313" key="1">
    <source>
        <dbReference type="EMBL" id="KAA3767898.1"/>
    </source>
</evidence>
<dbReference type="RefSeq" id="WP_130058442.1">
    <property type="nucleotide sequence ID" value="NZ_RCXT01000003.1"/>
</dbReference>
<name>A0A7J4XLR9_9BACE</name>
<sequence length="158" mass="18269">MGIFKTIFNELFGSKKTYEVKDFGIFTSKVCDWWLDKEYSWGTAVRLSPYSKDTFVLVEGDASAPSPQQLADLRKLLQDWESIITRLDNMLPRESRLAHKEEIYASWHDTFYPEGITPSLEDGGGWEIGFVRTDDLKDHFYFIWNRNTVQDLTLGVGA</sequence>
<dbReference type="Proteomes" id="UP000422221">
    <property type="component" value="Unassembled WGS sequence"/>
</dbReference>
<accession>A0A7J4XLR9</accession>
<gene>
    <name evidence="1" type="ORF">F3F73_05755</name>
</gene>
<comment type="caution">
    <text evidence="1">The sequence shown here is derived from an EMBL/GenBank/DDBJ whole genome shotgun (WGS) entry which is preliminary data.</text>
</comment>